<dbReference type="SMART" id="SM00343">
    <property type="entry name" value="ZnF_C2HC"/>
    <property type="match status" value="3"/>
</dbReference>
<reference evidence="3 4" key="2">
    <citation type="journal article" date="2019" name="G3 (Bethesda)">
        <title>Hybrid Assembly of the Genome of the Entomopathogenic Nematode Steinernema carpocapsae Identifies the X-Chromosome.</title>
        <authorList>
            <person name="Serra L."/>
            <person name="Macchietto M."/>
            <person name="Macias-Munoz A."/>
            <person name="McGill C.J."/>
            <person name="Rodriguez I.M."/>
            <person name="Rodriguez B."/>
            <person name="Murad R."/>
            <person name="Mortazavi A."/>
        </authorList>
    </citation>
    <scope>NUCLEOTIDE SEQUENCE [LARGE SCALE GENOMIC DNA]</scope>
    <source>
        <strain evidence="3 4">ALL</strain>
    </source>
</reference>
<dbReference type="Pfam" id="PF03564">
    <property type="entry name" value="DUF1759"/>
    <property type="match status" value="1"/>
</dbReference>
<evidence type="ECO:0000256" key="1">
    <source>
        <dbReference type="SAM" id="MobiDB-lite"/>
    </source>
</evidence>
<dbReference type="SUPFAM" id="SSF50630">
    <property type="entry name" value="Acid proteases"/>
    <property type="match status" value="1"/>
</dbReference>
<dbReference type="Proteomes" id="UP000298663">
    <property type="component" value="Unassembled WGS sequence"/>
</dbReference>
<dbReference type="SUPFAM" id="SSF56672">
    <property type="entry name" value="DNA/RNA polymerases"/>
    <property type="match status" value="1"/>
</dbReference>
<feature type="domain" description="CCHC-type" evidence="2">
    <location>
        <begin position="267"/>
        <end position="282"/>
    </location>
</feature>
<evidence type="ECO:0000259" key="2">
    <source>
        <dbReference type="SMART" id="SM00343"/>
    </source>
</evidence>
<dbReference type="Gene3D" id="2.40.70.10">
    <property type="entry name" value="Acid Proteases"/>
    <property type="match status" value="1"/>
</dbReference>
<dbReference type="Gene3D" id="1.10.340.70">
    <property type="match status" value="1"/>
</dbReference>
<feature type="compositionally biased region" description="Polar residues" evidence="1">
    <location>
        <begin position="1140"/>
        <end position="1151"/>
    </location>
</feature>
<dbReference type="InterPro" id="IPR043502">
    <property type="entry name" value="DNA/RNA_pol_sf"/>
</dbReference>
<dbReference type="GO" id="GO:0003676">
    <property type="term" value="F:nucleic acid binding"/>
    <property type="evidence" value="ECO:0007669"/>
    <property type="project" value="InterPro"/>
</dbReference>
<feature type="compositionally biased region" description="Basic and acidic residues" evidence="1">
    <location>
        <begin position="283"/>
        <end position="304"/>
    </location>
</feature>
<dbReference type="InterPro" id="IPR000477">
    <property type="entry name" value="RT_dom"/>
</dbReference>
<feature type="region of interest" description="Disordered" evidence="1">
    <location>
        <begin position="1124"/>
        <end position="1176"/>
    </location>
</feature>
<dbReference type="EMBL" id="AZBU02000003">
    <property type="protein sequence ID" value="TKR87859.1"/>
    <property type="molecule type" value="Genomic_DNA"/>
</dbReference>
<feature type="domain" description="CCHC-type" evidence="2">
    <location>
        <begin position="248"/>
        <end position="264"/>
    </location>
</feature>
<dbReference type="Pfam" id="PF17921">
    <property type="entry name" value="Integrase_H2C2"/>
    <property type="match status" value="1"/>
</dbReference>
<dbReference type="OrthoDB" id="5875526at2759"/>
<accession>A0A4U5NWB3</accession>
<dbReference type="InterPro" id="IPR043128">
    <property type="entry name" value="Rev_trsase/Diguanyl_cyclase"/>
</dbReference>
<dbReference type="PANTHER" id="PTHR47331">
    <property type="entry name" value="PHD-TYPE DOMAIN-CONTAINING PROTEIN"/>
    <property type="match status" value="1"/>
</dbReference>
<keyword evidence="4" id="KW-1185">Reference proteome</keyword>
<dbReference type="Pfam" id="PF05380">
    <property type="entry name" value="Peptidase_A17"/>
    <property type="match status" value="1"/>
</dbReference>
<feature type="compositionally biased region" description="Polar residues" evidence="1">
    <location>
        <begin position="1163"/>
        <end position="1176"/>
    </location>
</feature>
<evidence type="ECO:0000313" key="3">
    <source>
        <dbReference type="EMBL" id="TKR87859.1"/>
    </source>
</evidence>
<feature type="compositionally biased region" description="Basic residues" evidence="1">
    <location>
        <begin position="1124"/>
        <end position="1136"/>
    </location>
</feature>
<sequence>MLPTIPLPKFSGNEWEWDCFEQLFNSQVVPRCRDDMERFHHLLMSLEGKPRTFLNGFQAKGTSFKPALELLQRRYGKNTNIDEHLMKKLTDLKPKSHHLKDQRNVLDEIFVTANQLQTMEIQMDSKLILKSIREKFSPEIQRQLLQKQDKAENPWSCTDLLVNLDEIIEEEERMTATIRQDQEKYQSDRYSFMRNDSNPKQFSRTSFENSNKSFDQCIYCGMSGHKCHNCTKVTKAKDRKEVLRQNKRCFICTKDNHQADNCKMKWTCFYCQKRHHFSICDNPKQEGKSESNRSPFRRDGKGTKEKSTIYAMEVEMKQWEESSLHGETDVLTATVEAVEEQSGNKQDVQVYLDTGASRTLIDRTLAKRLNLIKIGEETLRIQAFNSKTIVPMQSDLVYVTLTSGSYKILAHTTSGIYGTIKKLPLSVEDRQFIEINQIDLDETHKLATPFKPQMLIGCDNIWDFMDSKQERQELPSGKQLIPMTMGYIVSGKARKTAKQPMEATTFAMITIIPSEEEPVTEEEDKQRWEKSIEMEQIGCENPQETKDDEIKRNNQAVIRHFKDTVQKKEDGYYVKFPWKEQHEALPDNLGIAFQRLRFTINFLNRRQGLFEQYNQIFEDQLSKGIIEEITLTDEPSGLVHYLAHQPVITPQKETTKLRIVFDASSHLKGKPSLNDCIHQGPTILPDLAGMIIRFRTGTVAIIADVEKAFLQVRLHISERDATRFLWIRNPKQNPEGRNLRVFRYARVSFGINASPFLLAQTINYHLSKVRNKQLAEEIKANTYVDNVIYTTKNKSQAPAFYPDSKKLFKELNMNLREFLSNEESIMKTIPSEDRSKQTEDVKVLGIQWDSKADVLQLKTNVKQTEDGTITKRIILRKYASIYDPMGYLCPLLLKLKIFIRKLWAENQDWDEAIREDLNDEWNALIWTIRGFQKNIPRSITYQNQLGRIIVCADASVESISACVYLTTGQKSHLIMAKNKLTPAKIKPTIPKLETSALTLGMHLGKFVVRNLESKIKVVEFVALSDSTITLVWLKSPNPVGAGAYIDRRIRMIKQITDDLQMPVRFGYISSEQNPADCATRGLNKEEFTRHFWWSGPAYGTFPLKEWPKGNKTVLVAKGQNRVCFNKHRNSHDRGKRRSDNTGSRTIQNQTADAADDRVRPSLHKQSQANVQQGPWQLQSGATLGIKPREGPLQADELQEALQLMIHRRQRNIDINDPSYANLIIFEDTQQLLRCRGRLGNAEVPQQTKFPILIDRKSALAKLIIKEAHNEFHKSISNTMAAVRQKYWINQLRTLVKSTISKCWNCQRYNKQPYRYPDMKDLPNGCVTETHPFAHCGLDYFGPLKVSSPNQTKNNKLAYGVIFTCCAT</sequence>
<protein>
    <recommendedName>
        <fullName evidence="2">CCHC-type domain-containing protein</fullName>
    </recommendedName>
</protein>
<organism evidence="3 4">
    <name type="scientific">Steinernema carpocapsae</name>
    <name type="common">Entomopathogenic nematode</name>
    <dbReference type="NCBI Taxonomy" id="34508"/>
    <lineage>
        <taxon>Eukaryota</taxon>
        <taxon>Metazoa</taxon>
        <taxon>Ecdysozoa</taxon>
        <taxon>Nematoda</taxon>
        <taxon>Chromadorea</taxon>
        <taxon>Rhabditida</taxon>
        <taxon>Tylenchina</taxon>
        <taxon>Panagrolaimomorpha</taxon>
        <taxon>Strongyloidoidea</taxon>
        <taxon>Steinernematidae</taxon>
        <taxon>Steinernema</taxon>
    </lineage>
</organism>
<name>A0A4U5NWB3_STECR</name>
<feature type="domain" description="CCHC-type" evidence="2">
    <location>
        <begin position="216"/>
        <end position="232"/>
    </location>
</feature>
<dbReference type="InterPro" id="IPR001878">
    <property type="entry name" value="Znf_CCHC"/>
</dbReference>
<reference evidence="3 4" key="1">
    <citation type="journal article" date="2015" name="Genome Biol.">
        <title>Comparative genomics of Steinernema reveals deeply conserved gene regulatory networks.</title>
        <authorList>
            <person name="Dillman A.R."/>
            <person name="Macchietto M."/>
            <person name="Porter C.F."/>
            <person name="Rogers A."/>
            <person name="Williams B."/>
            <person name="Antoshechkin I."/>
            <person name="Lee M.M."/>
            <person name="Goodwin Z."/>
            <person name="Lu X."/>
            <person name="Lewis E.E."/>
            <person name="Goodrich-Blair H."/>
            <person name="Stock S.P."/>
            <person name="Adams B.J."/>
            <person name="Sternberg P.W."/>
            <person name="Mortazavi A."/>
        </authorList>
    </citation>
    <scope>NUCLEOTIDE SEQUENCE [LARGE SCALE GENOMIC DNA]</scope>
    <source>
        <strain evidence="3 4">ALL</strain>
    </source>
</reference>
<dbReference type="GO" id="GO:0008270">
    <property type="term" value="F:zinc ion binding"/>
    <property type="evidence" value="ECO:0007669"/>
    <property type="project" value="InterPro"/>
</dbReference>
<dbReference type="InterPro" id="IPR005312">
    <property type="entry name" value="DUF1759"/>
</dbReference>
<dbReference type="Gene3D" id="3.10.10.10">
    <property type="entry name" value="HIV Type 1 Reverse Transcriptase, subunit A, domain 1"/>
    <property type="match status" value="1"/>
</dbReference>
<dbReference type="InterPro" id="IPR041588">
    <property type="entry name" value="Integrase_H2C2"/>
</dbReference>
<evidence type="ECO:0000313" key="4">
    <source>
        <dbReference type="Proteomes" id="UP000298663"/>
    </source>
</evidence>
<comment type="caution">
    <text evidence="3">The sequence shown here is derived from an EMBL/GenBank/DDBJ whole genome shotgun (WGS) entry which is preliminary data.</text>
</comment>
<dbReference type="InterPro" id="IPR008042">
    <property type="entry name" value="Retrotrans_Pao"/>
</dbReference>
<dbReference type="Pfam" id="PF05585">
    <property type="entry name" value="DUF1758"/>
    <property type="match status" value="1"/>
</dbReference>
<proteinExistence type="predicted"/>
<dbReference type="InterPro" id="IPR021109">
    <property type="entry name" value="Peptidase_aspartic_dom_sf"/>
</dbReference>
<feature type="region of interest" description="Disordered" evidence="1">
    <location>
        <begin position="282"/>
        <end position="304"/>
    </location>
</feature>
<dbReference type="InterPro" id="IPR008737">
    <property type="entry name" value="DUF1758"/>
</dbReference>
<dbReference type="PANTHER" id="PTHR47331:SF1">
    <property type="entry name" value="GAG-LIKE PROTEIN"/>
    <property type="match status" value="1"/>
</dbReference>
<dbReference type="Pfam" id="PF00078">
    <property type="entry name" value="RVT_1"/>
    <property type="match status" value="1"/>
</dbReference>
<dbReference type="STRING" id="34508.A0A4U5NWB3"/>
<dbReference type="Gene3D" id="3.30.70.270">
    <property type="match status" value="1"/>
</dbReference>
<gene>
    <name evidence="3" type="ORF">L596_012194</name>
</gene>